<evidence type="ECO:0000313" key="2">
    <source>
        <dbReference type="Proteomes" id="UP000229526"/>
    </source>
</evidence>
<sequence length="147" mass="16892">MGFLDKMFGRATVEQPKQEQAPVQPKLTLEQLREQAQTDADRLRLDMFEKVRELGVQVQVDSGVAIGIKVDTDEERDAIIGVFERYGYPRGELRKSNDGSSLEEEFVNWEEPPNAGFIVVRTILRPEHRRPSNNRFYLVTLTTSQPE</sequence>
<dbReference type="AlphaFoldDB" id="A0A2H0ULA7"/>
<protein>
    <submittedName>
        <fullName evidence="1">Uncharacterized protein</fullName>
    </submittedName>
</protein>
<organism evidence="1 2">
    <name type="scientific">Candidatus Harrisonbacteria bacterium CG10_big_fil_rev_8_21_14_0_10_49_15</name>
    <dbReference type="NCBI Taxonomy" id="1974587"/>
    <lineage>
        <taxon>Bacteria</taxon>
        <taxon>Candidatus Harrisoniibacteriota</taxon>
    </lineage>
</organism>
<dbReference type="Proteomes" id="UP000229526">
    <property type="component" value="Unassembled WGS sequence"/>
</dbReference>
<reference evidence="2" key="1">
    <citation type="submission" date="2017-09" db="EMBL/GenBank/DDBJ databases">
        <title>Depth-based differentiation of microbial function through sediment-hosted aquifers and enrichment of novel symbionts in the deep terrestrial subsurface.</title>
        <authorList>
            <person name="Probst A.J."/>
            <person name="Ladd B."/>
            <person name="Jarett J.K."/>
            <person name="Geller-Mcgrath D.E."/>
            <person name="Sieber C.M.K."/>
            <person name="Emerson J.B."/>
            <person name="Anantharaman K."/>
            <person name="Thomas B.C."/>
            <person name="Malmstrom R."/>
            <person name="Stieglmeier M."/>
            <person name="Klingl A."/>
            <person name="Woyke T."/>
            <person name="Ryan C.M."/>
            <person name="Banfield J.F."/>
        </authorList>
    </citation>
    <scope>NUCLEOTIDE SEQUENCE [LARGE SCALE GENOMIC DNA]</scope>
</reference>
<evidence type="ECO:0000313" key="1">
    <source>
        <dbReference type="EMBL" id="PIR87170.1"/>
    </source>
</evidence>
<proteinExistence type="predicted"/>
<dbReference type="EMBL" id="PFBD01000018">
    <property type="protein sequence ID" value="PIR87170.1"/>
    <property type="molecule type" value="Genomic_DNA"/>
</dbReference>
<comment type="caution">
    <text evidence="1">The sequence shown here is derived from an EMBL/GenBank/DDBJ whole genome shotgun (WGS) entry which is preliminary data.</text>
</comment>
<name>A0A2H0ULA7_9BACT</name>
<accession>A0A2H0ULA7</accession>
<gene>
    <name evidence="1" type="ORF">COU11_02015</name>
</gene>